<evidence type="ECO:0000313" key="8">
    <source>
        <dbReference type="EMBL" id="THU86236.1"/>
    </source>
</evidence>
<dbReference type="EMBL" id="ML179506">
    <property type="protein sequence ID" value="THU86236.1"/>
    <property type="molecule type" value="Genomic_DNA"/>
</dbReference>
<evidence type="ECO:0000256" key="1">
    <source>
        <dbReference type="ARBA" id="ARBA00008601"/>
    </source>
</evidence>
<keyword evidence="9" id="KW-1185">Reference proteome</keyword>
<dbReference type="InterPro" id="IPR016130">
    <property type="entry name" value="Tyr_Pase_AS"/>
</dbReference>
<comment type="similarity">
    <text evidence="1">Belongs to the protein-tyrosine phosphatase family. Non-receptor class dual specificity subfamily.</text>
</comment>
<dbReference type="InterPro" id="IPR020422">
    <property type="entry name" value="TYR_PHOSPHATASE_DUAL_dom"/>
</dbReference>
<dbReference type="PANTHER" id="PTHR45948:SF2">
    <property type="entry name" value="DUAL SPECIFICITY PROTEIN PHOSPHATASE"/>
    <property type="match status" value="1"/>
</dbReference>
<dbReference type="InterPro" id="IPR000340">
    <property type="entry name" value="Dual-sp_phosphatase_cat-dom"/>
</dbReference>
<name>A0A4S8LBI9_DENBC</name>
<feature type="domain" description="Tyrosine specific protein phosphatases" evidence="7">
    <location>
        <begin position="92"/>
        <end position="148"/>
    </location>
</feature>
<evidence type="ECO:0000259" key="7">
    <source>
        <dbReference type="PROSITE" id="PS50056"/>
    </source>
</evidence>
<organism evidence="8 9">
    <name type="scientific">Dendrothele bispora (strain CBS 962.96)</name>
    <dbReference type="NCBI Taxonomy" id="1314807"/>
    <lineage>
        <taxon>Eukaryota</taxon>
        <taxon>Fungi</taxon>
        <taxon>Dikarya</taxon>
        <taxon>Basidiomycota</taxon>
        <taxon>Agaricomycotina</taxon>
        <taxon>Agaricomycetes</taxon>
        <taxon>Agaricomycetidae</taxon>
        <taxon>Agaricales</taxon>
        <taxon>Agaricales incertae sedis</taxon>
        <taxon>Dendrothele</taxon>
    </lineage>
</organism>
<dbReference type="AlphaFoldDB" id="A0A4S8LBI9"/>
<evidence type="ECO:0000256" key="5">
    <source>
        <dbReference type="ARBA" id="ARBA00048336"/>
    </source>
</evidence>
<keyword evidence="3" id="KW-0904">Protein phosphatase</keyword>
<feature type="domain" description="Tyrosine-protein phosphatase" evidence="6">
    <location>
        <begin position="25"/>
        <end position="170"/>
    </location>
</feature>
<dbReference type="SMART" id="SM00195">
    <property type="entry name" value="DSPc"/>
    <property type="match status" value="1"/>
</dbReference>
<comment type="catalytic activity">
    <reaction evidence="5">
        <text>O-phospho-L-threonyl-[protein] + H2O = L-threonyl-[protein] + phosphate</text>
        <dbReference type="Rhea" id="RHEA:47004"/>
        <dbReference type="Rhea" id="RHEA-COMP:11060"/>
        <dbReference type="Rhea" id="RHEA-COMP:11605"/>
        <dbReference type="ChEBI" id="CHEBI:15377"/>
        <dbReference type="ChEBI" id="CHEBI:30013"/>
        <dbReference type="ChEBI" id="CHEBI:43474"/>
        <dbReference type="ChEBI" id="CHEBI:61977"/>
        <dbReference type="EC" id="3.1.3.16"/>
    </reaction>
</comment>
<dbReference type="PANTHER" id="PTHR45948">
    <property type="entry name" value="DUAL SPECIFICITY PROTEIN PHOSPHATASE DDB_G0269404-RELATED"/>
    <property type="match status" value="1"/>
</dbReference>
<keyword evidence="2" id="KW-0378">Hydrolase</keyword>
<reference evidence="8 9" key="1">
    <citation type="journal article" date="2019" name="Nat. Ecol. Evol.">
        <title>Megaphylogeny resolves global patterns of mushroom evolution.</title>
        <authorList>
            <person name="Varga T."/>
            <person name="Krizsan K."/>
            <person name="Foldi C."/>
            <person name="Dima B."/>
            <person name="Sanchez-Garcia M."/>
            <person name="Sanchez-Ramirez S."/>
            <person name="Szollosi G.J."/>
            <person name="Szarkandi J.G."/>
            <person name="Papp V."/>
            <person name="Albert L."/>
            <person name="Andreopoulos W."/>
            <person name="Angelini C."/>
            <person name="Antonin V."/>
            <person name="Barry K.W."/>
            <person name="Bougher N.L."/>
            <person name="Buchanan P."/>
            <person name="Buyck B."/>
            <person name="Bense V."/>
            <person name="Catcheside P."/>
            <person name="Chovatia M."/>
            <person name="Cooper J."/>
            <person name="Damon W."/>
            <person name="Desjardin D."/>
            <person name="Finy P."/>
            <person name="Geml J."/>
            <person name="Haridas S."/>
            <person name="Hughes K."/>
            <person name="Justo A."/>
            <person name="Karasinski D."/>
            <person name="Kautmanova I."/>
            <person name="Kiss B."/>
            <person name="Kocsube S."/>
            <person name="Kotiranta H."/>
            <person name="LaButti K.M."/>
            <person name="Lechner B.E."/>
            <person name="Liimatainen K."/>
            <person name="Lipzen A."/>
            <person name="Lukacs Z."/>
            <person name="Mihaltcheva S."/>
            <person name="Morgado L.N."/>
            <person name="Niskanen T."/>
            <person name="Noordeloos M.E."/>
            <person name="Ohm R.A."/>
            <person name="Ortiz-Santana B."/>
            <person name="Ovrebo C."/>
            <person name="Racz N."/>
            <person name="Riley R."/>
            <person name="Savchenko A."/>
            <person name="Shiryaev A."/>
            <person name="Soop K."/>
            <person name="Spirin V."/>
            <person name="Szebenyi C."/>
            <person name="Tomsovsky M."/>
            <person name="Tulloss R.E."/>
            <person name="Uehling J."/>
            <person name="Grigoriev I.V."/>
            <person name="Vagvolgyi C."/>
            <person name="Papp T."/>
            <person name="Martin F.M."/>
            <person name="Miettinen O."/>
            <person name="Hibbett D.S."/>
            <person name="Nagy L.G."/>
        </authorList>
    </citation>
    <scope>NUCLEOTIDE SEQUENCE [LARGE SCALE GENOMIC DNA]</scope>
    <source>
        <strain evidence="8 9">CBS 962.96</strain>
    </source>
</reference>
<protein>
    <submittedName>
        <fullName evidence="8">Phosphatases II</fullName>
    </submittedName>
</protein>
<dbReference type="InterPro" id="IPR029021">
    <property type="entry name" value="Prot-tyrosine_phosphatase-like"/>
</dbReference>
<evidence type="ECO:0000256" key="3">
    <source>
        <dbReference type="ARBA" id="ARBA00022912"/>
    </source>
</evidence>
<comment type="catalytic activity">
    <reaction evidence="4">
        <text>O-phospho-L-seryl-[protein] + H2O = L-seryl-[protein] + phosphate</text>
        <dbReference type="Rhea" id="RHEA:20629"/>
        <dbReference type="Rhea" id="RHEA-COMP:9863"/>
        <dbReference type="Rhea" id="RHEA-COMP:11604"/>
        <dbReference type="ChEBI" id="CHEBI:15377"/>
        <dbReference type="ChEBI" id="CHEBI:29999"/>
        <dbReference type="ChEBI" id="CHEBI:43474"/>
        <dbReference type="ChEBI" id="CHEBI:83421"/>
        <dbReference type="EC" id="3.1.3.16"/>
    </reaction>
</comment>
<sequence>MLAFPLPIPPPVTTKVPKNVNSIRQASLIVPRVYISDYTTASSRDQLSELGITHVVSVLELDPVIPDSIPKENRLHISVLDRPDADILVHLERTTEFIKNALDAAAKNRVLVHCFQGISRSATVVCAYLIATLRMQAPDAIALVHSKREIVNPNLGFRQQLDAYSLRFIETRWKRQIASLSFKGVRDGFVQRVKRFSIVKES</sequence>
<dbReference type="GO" id="GO:0004722">
    <property type="term" value="F:protein serine/threonine phosphatase activity"/>
    <property type="evidence" value="ECO:0007669"/>
    <property type="project" value="UniProtKB-EC"/>
</dbReference>
<dbReference type="PROSITE" id="PS50054">
    <property type="entry name" value="TYR_PHOSPHATASE_DUAL"/>
    <property type="match status" value="1"/>
</dbReference>
<evidence type="ECO:0000256" key="2">
    <source>
        <dbReference type="ARBA" id="ARBA00022801"/>
    </source>
</evidence>
<dbReference type="GO" id="GO:0007165">
    <property type="term" value="P:signal transduction"/>
    <property type="evidence" value="ECO:0007669"/>
    <property type="project" value="TreeGrafter"/>
</dbReference>
<evidence type="ECO:0000313" key="9">
    <source>
        <dbReference type="Proteomes" id="UP000297245"/>
    </source>
</evidence>
<dbReference type="OrthoDB" id="2017893at2759"/>
<evidence type="ECO:0000259" key="6">
    <source>
        <dbReference type="PROSITE" id="PS50054"/>
    </source>
</evidence>
<dbReference type="CDD" id="cd14498">
    <property type="entry name" value="DSP"/>
    <property type="match status" value="1"/>
</dbReference>
<dbReference type="Gene3D" id="3.90.190.10">
    <property type="entry name" value="Protein tyrosine phosphatase superfamily"/>
    <property type="match status" value="1"/>
</dbReference>
<evidence type="ECO:0000256" key="4">
    <source>
        <dbReference type="ARBA" id="ARBA00047761"/>
    </source>
</evidence>
<dbReference type="Proteomes" id="UP000297245">
    <property type="component" value="Unassembled WGS sequence"/>
</dbReference>
<dbReference type="PROSITE" id="PS50056">
    <property type="entry name" value="TYR_PHOSPHATASE_2"/>
    <property type="match status" value="1"/>
</dbReference>
<dbReference type="InterPro" id="IPR000387">
    <property type="entry name" value="Tyr_Pase_dom"/>
</dbReference>
<dbReference type="PROSITE" id="PS00383">
    <property type="entry name" value="TYR_PHOSPHATASE_1"/>
    <property type="match status" value="1"/>
</dbReference>
<accession>A0A4S8LBI9</accession>
<dbReference type="GO" id="GO:0005829">
    <property type="term" value="C:cytosol"/>
    <property type="evidence" value="ECO:0007669"/>
    <property type="project" value="TreeGrafter"/>
</dbReference>
<dbReference type="GO" id="GO:0004725">
    <property type="term" value="F:protein tyrosine phosphatase activity"/>
    <property type="evidence" value="ECO:0007669"/>
    <property type="project" value="TreeGrafter"/>
</dbReference>
<proteinExistence type="inferred from homology"/>
<dbReference type="SUPFAM" id="SSF52799">
    <property type="entry name" value="(Phosphotyrosine protein) phosphatases II"/>
    <property type="match status" value="1"/>
</dbReference>
<dbReference type="Pfam" id="PF00782">
    <property type="entry name" value="DSPc"/>
    <property type="match status" value="1"/>
</dbReference>
<gene>
    <name evidence="8" type="ORF">K435DRAFT_369805</name>
</gene>